<name>A0A2P2N5J6_RHIMU</name>
<organism evidence="1">
    <name type="scientific">Rhizophora mucronata</name>
    <name type="common">Asiatic mangrove</name>
    <dbReference type="NCBI Taxonomy" id="61149"/>
    <lineage>
        <taxon>Eukaryota</taxon>
        <taxon>Viridiplantae</taxon>
        <taxon>Streptophyta</taxon>
        <taxon>Embryophyta</taxon>
        <taxon>Tracheophyta</taxon>
        <taxon>Spermatophyta</taxon>
        <taxon>Magnoliopsida</taxon>
        <taxon>eudicotyledons</taxon>
        <taxon>Gunneridae</taxon>
        <taxon>Pentapetalae</taxon>
        <taxon>rosids</taxon>
        <taxon>fabids</taxon>
        <taxon>Malpighiales</taxon>
        <taxon>Rhizophoraceae</taxon>
        <taxon>Rhizophora</taxon>
    </lineage>
</organism>
<proteinExistence type="predicted"/>
<protein>
    <submittedName>
        <fullName evidence="1">Uncharacterized protein</fullName>
    </submittedName>
</protein>
<reference evidence="1" key="1">
    <citation type="submission" date="2018-02" db="EMBL/GenBank/DDBJ databases">
        <title>Rhizophora mucronata_Transcriptome.</title>
        <authorList>
            <person name="Meera S.P."/>
            <person name="Sreeshan A."/>
            <person name="Augustine A."/>
        </authorList>
    </citation>
    <scope>NUCLEOTIDE SEQUENCE</scope>
    <source>
        <tissue evidence="1">Leaf</tissue>
    </source>
</reference>
<dbReference type="EMBL" id="GGEC01057192">
    <property type="protein sequence ID" value="MBX37676.1"/>
    <property type="molecule type" value="Transcribed_RNA"/>
</dbReference>
<sequence length="36" mass="4069">MSTGRHNAPKNHRAKHVAEKIAEWKLKLCSLPFGVL</sequence>
<dbReference type="AlphaFoldDB" id="A0A2P2N5J6"/>
<evidence type="ECO:0000313" key="1">
    <source>
        <dbReference type="EMBL" id="MBX37676.1"/>
    </source>
</evidence>
<accession>A0A2P2N5J6</accession>